<feature type="compositionally biased region" description="Polar residues" evidence="2">
    <location>
        <begin position="273"/>
        <end position="291"/>
    </location>
</feature>
<feature type="repeat" description="TNFR-Cys" evidence="1">
    <location>
        <begin position="35"/>
        <end position="69"/>
    </location>
</feature>
<evidence type="ECO:0000259" key="4">
    <source>
        <dbReference type="PROSITE" id="PS50050"/>
    </source>
</evidence>
<dbReference type="GO" id="GO:0050830">
    <property type="term" value="P:defense response to Gram-positive bacterium"/>
    <property type="evidence" value="ECO:0007669"/>
    <property type="project" value="TreeGrafter"/>
</dbReference>
<dbReference type="Pfam" id="PF00020">
    <property type="entry name" value="TNFR_c6"/>
    <property type="match status" value="1"/>
</dbReference>
<dbReference type="SMART" id="SM00208">
    <property type="entry name" value="TNFR"/>
    <property type="match status" value="2"/>
</dbReference>
<dbReference type="GO" id="GO:0007165">
    <property type="term" value="P:signal transduction"/>
    <property type="evidence" value="ECO:0007669"/>
    <property type="project" value="InterPro"/>
</dbReference>
<feature type="disulfide bond" evidence="1">
    <location>
        <begin position="48"/>
        <end position="61"/>
    </location>
</feature>
<dbReference type="Proteomes" id="UP000694546">
    <property type="component" value="Unassembled WGS sequence"/>
</dbReference>
<keyword evidence="1" id="KW-1015">Disulfide bond</keyword>
<dbReference type="GO" id="GO:0002720">
    <property type="term" value="P:positive regulation of cytokine production involved in immune response"/>
    <property type="evidence" value="ECO:0007669"/>
    <property type="project" value="TreeGrafter"/>
</dbReference>
<dbReference type="GO" id="GO:0050829">
    <property type="term" value="P:defense response to Gram-negative bacterium"/>
    <property type="evidence" value="ECO:0007669"/>
    <property type="project" value="TreeGrafter"/>
</dbReference>
<feature type="region of interest" description="Disordered" evidence="2">
    <location>
        <begin position="196"/>
        <end position="350"/>
    </location>
</feature>
<dbReference type="GO" id="GO:0004888">
    <property type="term" value="F:transmembrane signaling receptor activity"/>
    <property type="evidence" value="ECO:0007669"/>
    <property type="project" value="InterPro"/>
</dbReference>
<dbReference type="OMA" id="MIACSAR"/>
<feature type="disulfide bond" evidence="1">
    <location>
        <begin position="72"/>
        <end position="87"/>
    </location>
</feature>
<dbReference type="GO" id="GO:0006915">
    <property type="term" value="P:apoptotic process"/>
    <property type="evidence" value="ECO:0007669"/>
    <property type="project" value="InterPro"/>
</dbReference>
<dbReference type="GO" id="GO:0006955">
    <property type="term" value="P:immune response"/>
    <property type="evidence" value="ECO:0007669"/>
    <property type="project" value="InterPro"/>
</dbReference>
<accession>A0A8C5BZA3</accession>
<dbReference type="AlphaFoldDB" id="A0A8C5BZA3"/>
<evidence type="ECO:0000313" key="5">
    <source>
        <dbReference type="Ensembl" id="ENSGMOP00000052743.1"/>
    </source>
</evidence>
<feature type="repeat" description="TNFR-Cys" evidence="1">
    <location>
        <begin position="71"/>
        <end position="113"/>
    </location>
</feature>
<dbReference type="PRINTS" id="PR01680">
    <property type="entry name" value="TNFACTORR6"/>
</dbReference>
<evidence type="ECO:0000256" key="1">
    <source>
        <dbReference type="PROSITE-ProRule" id="PRU00206"/>
    </source>
</evidence>
<dbReference type="SUPFAM" id="SSF57586">
    <property type="entry name" value="TNF receptor-like"/>
    <property type="match status" value="2"/>
</dbReference>
<name>A0A8C5BZA3_GADMO</name>
<dbReference type="PROSITE" id="PS50050">
    <property type="entry name" value="TNFR_NGFR_2"/>
    <property type="match status" value="2"/>
</dbReference>
<evidence type="ECO:0000313" key="6">
    <source>
        <dbReference type="Proteomes" id="UP000694546"/>
    </source>
</evidence>
<dbReference type="PANTHER" id="PTHR46838">
    <property type="entry name" value="TUMOR NECROSIS FACTOR RECEPTOR SUPERFAMILY MEMBER 14"/>
    <property type="match status" value="1"/>
</dbReference>
<protein>
    <recommendedName>
        <fullName evidence="4">TNFR-Cys domain-containing protein</fullName>
    </recommendedName>
</protein>
<evidence type="ECO:0000256" key="2">
    <source>
        <dbReference type="SAM" id="MobiDB-lite"/>
    </source>
</evidence>
<organism evidence="5 6">
    <name type="scientific">Gadus morhua</name>
    <name type="common">Atlantic cod</name>
    <dbReference type="NCBI Taxonomy" id="8049"/>
    <lineage>
        <taxon>Eukaryota</taxon>
        <taxon>Metazoa</taxon>
        <taxon>Chordata</taxon>
        <taxon>Craniata</taxon>
        <taxon>Vertebrata</taxon>
        <taxon>Euteleostomi</taxon>
        <taxon>Actinopterygii</taxon>
        <taxon>Neopterygii</taxon>
        <taxon>Teleostei</taxon>
        <taxon>Neoteleostei</taxon>
        <taxon>Acanthomorphata</taxon>
        <taxon>Zeiogadaria</taxon>
        <taxon>Gadariae</taxon>
        <taxon>Gadiformes</taxon>
        <taxon>Gadoidei</taxon>
        <taxon>Gadidae</taxon>
        <taxon>Gadus</taxon>
    </lineage>
</organism>
<feature type="domain" description="TNFR-Cys" evidence="4">
    <location>
        <begin position="71"/>
        <end position="113"/>
    </location>
</feature>
<dbReference type="GeneTree" id="ENSGT01120000274227"/>
<dbReference type="GO" id="GO:0046642">
    <property type="term" value="P:negative regulation of alpha-beta T cell proliferation"/>
    <property type="evidence" value="ECO:0007669"/>
    <property type="project" value="TreeGrafter"/>
</dbReference>
<dbReference type="Gene3D" id="2.10.50.10">
    <property type="entry name" value="Tumor Necrosis Factor Receptor, subunit A, domain 2"/>
    <property type="match status" value="2"/>
</dbReference>
<feature type="domain" description="TNFR-Cys" evidence="4">
    <location>
        <begin position="35"/>
        <end position="69"/>
    </location>
</feature>
<proteinExistence type="predicted"/>
<dbReference type="GO" id="GO:2000406">
    <property type="term" value="P:positive regulation of T cell migration"/>
    <property type="evidence" value="ECO:0007669"/>
    <property type="project" value="TreeGrafter"/>
</dbReference>
<sequence length="350" mass="37001">MVEGHSNWTTMFLQILFLICSVCNTYGVASTASPSCPGDEYRAGQVCCLACPGGYRVHRDCTATSNSLCSKCPDGTFKEGLSGQKQCSACTECDPGLGLKVKKWCTPTSDAECEIRDGFFCSESADKDTFSKATLSCQPHTIFRCDFWMQIQPGTNSTDSTCTPDVLRFFLRIGSLCLVPLLMVMIACSARYGSGGTASIPPAPSSETQPAGLETSIPPAPSSETQPAGLETSIPPAPSSETQPAGLETSIPPAPSSETQPAGLETSIPPAPSSETQPAEETTPLMSSESPAPTGDQQEHTSRTTTPDVTMDGLDDDQSLDARAYRSGSGQLDIEMGPVQTLPKDRSRIL</sequence>
<feature type="disulfide bond" evidence="1">
    <location>
        <begin position="51"/>
        <end position="69"/>
    </location>
</feature>
<reference evidence="5" key="1">
    <citation type="submission" date="2025-08" db="UniProtKB">
        <authorList>
            <consortium name="Ensembl"/>
        </authorList>
    </citation>
    <scope>IDENTIFICATION</scope>
</reference>
<dbReference type="Ensembl" id="ENSGMOT00000073325.1">
    <property type="protein sequence ID" value="ENSGMOP00000052743.1"/>
    <property type="gene ID" value="ENSGMOG00000032683.1"/>
</dbReference>
<dbReference type="PANTHER" id="PTHR46838:SF1">
    <property type="entry name" value="TUMOR NECROSIS FACTOR RECEPTOR SUPERFAMILY MEMBER 14"/>
    <property type="match status" value="1"/>
</dbReference>
<keyword evidence="3" id="KW-0732">Signal</keyword>
<feature type="signal peptide" evidence="3">
    <location>
        <begin position="1"/>
        <end position="27"/>
    </location>
</feature>
<evidence type="ECO:0000256" key="3">
    <source>
        <dbReference type="SAM" id="SignalP"/>
    </source>
</evidence>
<dbReference type="InterPro" id="IPR001368">
    <property type="entry name" value="TNFR/NGFR_Cys_rich_reg"/>
</dbReference>
<dbReference type="InterPro" id="IPR008063">
    <property type="entry name" value="Fas_rcpt"/>
</dbReference>
<dbReference type="GO" id="GO:0009897">
    <property type="term" value="C:external side of plasma membrane"/>
    <property type="evidence" value="ECO:0007669"/>
    <property type="project" value="TreeGrafter"/>
</dbReference>
<keyword evidence="6" id="KW-1185">Reference proteome</keyword>
<feature type="chain" id="PRO_5045197258" description="TNFR-Cys domain-containing protein" evidence="3">
    <location>
        <begin position="28"/>
        <end position="350"/>
    </location>
</feature>
<comment type="caution">
    <text evidence="1">Lacks conserved residue(s) required for the propagation of feature annotation.</text>
</comment>
<dbReference type="PROSITE" id="PS00652">
    <property type="entry name" value="TNFR_NGFR_1"/>
    <property type="match status" value="2"/>
</dbReference>
<reference evidence="5" key="2">
    <citation type="submission" date="2025-09" db="UniProtKB">
        <authorList>
            <consortium name="Ensembl"/>
        </authorList>
    </citation>
    <scope>IDENTIFICATION</scope>
</reference>